<accession>A0AAV1ZGS7</accession>
<comment type="caution">
    <text evidence="2">The sequence shown here is derived from an EMBL/GenBank/DDBJ whole genome shotgun (WGS) entry which is preliminary data.</text>
</comment>
<organism evidence="2 3">
    <name type="scientific">Larinioides sclopetarius</name>
    <dbReference type="NCBI Taxonomy" id="280406"/>
    <lineage>
        <taxon>Eukaryota</taxon>
        <taxon>Metazoa</taxon>
        <taxon>Ecdysozoa</taxon>
        <taxon>Arthropoda</taxon>
        <taxon>Chelicerata</taxon>
        <taxon>Arachnida</taxon>
        <taxon>Araneae</taxon>
        <taxon>Araneomorphae</taxon>
        <taxon>Entelegynae</taxon>
        <taxon>Araneoidea</taxon>
        <taxon>Araneidae</taxon>
        <taxon>Larinioides</taxon>
    </lineage>
</organism>
<feature type="transmembrane region" description="Helical" evidence="1">
    <location>
        <begin position="91"/>
        <end position="112"/>
    </location>
</feature>
<keyword evidence="1" id="KW-0812">Transmembrane</keyword>
<keyword evidence="1" id="KW-0472">Membrane</keyword>
<dbReference type="EMBL" id="CAXIEN010000051">
    <property type="protein sequence ID" value="CAL1270825.1"/>
    <property type="molecule type" value="Genomic_DNA"/>
</dbReference>
<gene>
    <name evidence="2" type="ORF">LARSCL_LOCUS5511</name>
</gene>
<evidence type="ECO:0000256" key="1">
    <source>
        <dbReference type="SAM" id="Phobius"/>
    </source>
</evidence>
<dbReference type="Proteomes" id="UP001497382">
    <property type="component" value="Unassembled WGS sequence"/>
</dbReference>
<protein>
    <submittedName>
        <fullName evidence="2">Uncharacterized protein</fullName>
    </submittedName>
</protein>
<keyword evidence="3" id="KW-1185">Reference proteome</keyword>
<dbReference type="AlphaFoldDB" id="A0AAV1ZGS7"/>
<keyword evidence="1" id="KW-1133">Transmembrane helix</keyword>
<feature type="non-terminal residue" evidence="2">
    <location>
        <position position="1"/>
    </location>
</feature>
<evidence type="ECO:0000313" key="2">
    <source>
        <dbReference type="EMBL" id="CAL1270825.1"/>
    </source>
</evidence>
<feature type="non-terminal residue" evidence="2">
    <location>
        <position position="121"/>
    </location>
</feature>
<evidence type="ECO:0000313" key="3">
    <source>
        <dbReference type="Proteomes" id="UP001497382"/>
    </source>
</evidence>
<reference evidence="2 3" key="1">
    <citation type="submission" date="2024-04" db="EMBL/GenBank/DDBJ databases">
        <authorList>
            <person name="Rising A."/>
            <person name="Reimegard J."/>
            <person name="Sonavane S."/>
            <person name="Akerstrom W."/>
            <person name="Nylinder S."/>
            <person name="Hedman E."/>
            <person name="Kallberg Y."/>
        </authorList>
    </citation>
    <scope>NUCLEOTIDE SEQUENCE [LARGE SCALE GENOMIC DNA]</scope>
</reference>
<sequence length="121" mass="13570">DHYCRVAACRICENSGDPNNNSRPTHDPSSLHLSSNTKDVIVTVLDKPAEPFGEIVMASTTNQESDSFTKSNRTALNQLPWRPLRARFPDLGTILLGFLSFAVFIWACLFIYRCLTYTKSS</sequence>
<proteinExistence type="predicted"/>
<name>A0AAV1ZGS7_9ARAC</name>